<evidence type="ECO:0000256" key="1">
    <source>
        <dbReference type="SAM" id="MobiDB-lite"/>
    </source>
</evidence>
<dbReference type="Gramene" id="OIT02730">
    <property type="protein sequence ID" value="OIT02730"/>
    <property type="gene ID" value="A4A49_10946"/>
</dbReference>
<feature type="region of interest" description="Disordered" evidence="1">
    <location>
        <begin position="395"/>
        <end position="426"/>
    </location>
</feature>
<dbReference type="PANTHER" id="PTHR31286">
    <property type="entry name" value="GLYCINE-RICH CELL WALL STRUCTURAL PROTEIN 1.8-LIKE"/>
    <property type="match status" value="1"/>
</dbReference>
<sequence length="426" mass="48672">MDRPSIAERNRVKLLPRAYEVINGKPIAIFTKEENDILAQTCKWTIIGKFLRIRPSIDIIRSEFSKNFPGKGTIKIGAYDMKHVFINFDNVEDHADVSSRNFTMIGSDTVMTLEKWTTKFKQEGESTHAPVWITLPDLPWHYYEWDAICRIVEPIGIPLAMDKATISKTRPTTAKVRIEIDLTKSILKEVNVEIRNVEGNLEMFTQKVEYESIPSYCCHCKMQGHYDSSCRILHPQLRNDEKSTISLHNNNAHNKGLAFSGKQKDQRKYQGPNQRSNTTTIIPNKILPRGDEINSSHDQTNEIEMEEGSIDEGRQTVSNKKGKGNSYNNSNIKSAKDTTIKTTDLKTKNIVVEKGGAQTPKTKTTNTTVVVTHNSKGHVESMDVVRPDNKYNIQQEGNKINHMETKQTRLDKDLEAKQRKKKIFKR</sequence>
<proteinExistence type="predicted"/>
<dbReference type="Pfam" id="PF14111">
    <property type="entry name" value="DUF4283"/>
    <property type="match status" value="1"/>
</dbReference>
<feature type="compositionally biased region" description="Polar residues" evidence="1">
    <location>
        <begin position="271"/>
        <end position="280"/>
    </location>
</feature>
<feature type="compositionally biased region" description="Basic and acidic residues" evidence="1">
    <location>
        <begin position="399"/>
        <end position="417"/>
    </location>
</feature>
<gene>
    <name evidence="3" type="ORF">A4A49_10946</name>
</gene>
<evidence type="ECO:0000313" key="4">
    <source>
        <dbReference type="Proteomes" id="UP000187609"/>
    </source>
</evidence>
<name>A0A1J6IDQ0_NICAT</name>
<dbReference type="EMBL" id="MJEQ01037188">
    <property type="protein sequence ID" value="OIT02730.1"/>
    <property type="molecule type" value="Genomic_DNA"/>
</dbReference>
<feature type="domain" description="DUF4283" evidence="2">
    <location>
        <begin position="39"/>
        <end position="122"/>
    </location>
</feature>
<dbReference type="OMA" id="EGESTHA"/>
<reference evidence="3" key="1">
    <citation type="submission" date="2016-11" db="EMBL/GenBank/DDBJ databases">
        <title>The genome of Nicotiana attenuata.</title>
        <authorList>
            <person name="Xu S."/>
            <person name="Brockmoeller T."/>
            <person name="Gaquerel E."/>
            <person name="Navarro A."/>
            <person name="Kuhl H."/>
            <person name="Gase K."/>
            <person name="Ling Z."/>
            <person name="Zhou W."/>
            <person name="Kreitzer C."/>
            <person name="Stanke M."/>
            <person name="Tang H."/>
            <person name="Lyons E."/>
            <person name="Pandey P."/>
            <person name="Pandey S.P."/>
            <person name="Timmermann B."/>
            <person name="Baldwin I.T."/>
        </authorList>
    </citation>
    <scope>NUCLEOTIDE SEQUENCE [LARGE SCALE GENOMIC DNA]</scope>
    <source>
        <strain evidence="3">UT</strain>
    </source>
</reference>
<evidence type="ECO:0000313" key="3">
    <source>
        <dbReference type="EMBL" id="OIT02730.1"/>
    </source>
</evidence>
<dbReference type="AlphaFoldDB" id="A0A1J6IDQ0"/>
<protein>
    <recommendedName>
        <fullName evidence="2">DUF4283 domain-containing protein</fullName>
    </recommendedName>
</protein>
<accession>A0A1J6IDQ0</accession>
<organism evidence="3 4">
    <name type="scientific">Nicotiana attenuata</name>
    <name type="common">Coyote tobacco</name>
    <dbReference type="NCBI Taxonomy" id="49451"/>
    <lineage>
        <taxon>Eukaryota</taxon>
        <taxon>Viridiplantae</taxon>
        <taxon>Streptophyta</taxon>
        <taxon>Embryophyta</taxon>
        <taxon>Tracheophyta</taxon>
        <taxon>Spermatophyta</taxon>
        <taxon>Magnoliopsida</taxon>
        <taxon>eudicotyledons</taxon>
        <taxon>Gunneridae</taxon>
        <taxon>Pentapetalae</taxon>
        <taxon>asterids</taxon>
        <taxon>lamiids</taxon>
        <taxon>Solanales</taxon>
        <taxon>Solanaceae</taxon>
        <taxon>Nicotianoideae</taxon>
        <taxon>Nicotianeae</taxon>
        <taxon>Nicotiana</taxon>
    </lineage>
</organism>
<evidence type="ECO:0000259" key="2">
    <source>
        <dbReference type="Pfam" id="PF14111"/>
    </source>
</evidence>
<comment type="caution">
    <text evidence="3">The sequence shown here is derived from an EMBL/GenBank/DDBJ whole genome shotgun (WGS) entry which is preliminary data.</text>
</comment>
<keyword evidence="4" id="KW-1185">Reference proteome</keyword>
<dbReference type="PANTHER" id="PTHR31286:SF164">
    <property type="entry name" value="ZINC FINGER, CCHC-TYPE"/>
    <property type="match status" value="1"/>
</dbReference>
<dbReference type="Proteomes" id="UP000187609">
    <property type="component" value="Unassembled WGS sequence"/>
</dbReference>
<feature type="region of interest" description="Disordered" evidence="1">
    <location>
        <begin position="247"/>
        <end position="280"/>
    </location>
</feature>
<dbReference type="InterPro" id="IPR025558">
    <property type="entry name" value="DUF4283"/>
</dbReference>
<dbReference type="InterPro" id="IPR040256">
    <property type="entry name" value="At4g02000-like"/>
</dbReference>
<feature type="region of interest" description="Disordered" evidence="1">
    <location>
        <begin position="303"/>
        <end position="332"/>
    </location>
</feature>